<dbReference type="InterPro" id="IPR029058">
    <property type="entry name" value="AB_hydrolase_fold"/>
</dbReference>
<feature type="coiled-coil region" evidence="1">
    <location>
        <begin position="321"/>
        <end position="384"/>
    </location>
</feature>
<protein>
    <submittedName>
        <fullName evidence="4">Alpha/beta hydrolase</fullName>
    </submittedName>
</protein>
<dbReference type="Pfam" id="PF02129">
    <property type="entry name" value="Peptidase_S15"/>
    <property type="match status" value="1"/>
</dbReference>
<comment type="caution">
    <text evidence="4">The sequence shown here is derived from an EMBL/GenBank/DDBJ whole genome shotgun (WGS) entry which is preliminary data.</text>
</comment>
<feature type="domain" description="Xaa-Pro dipeptidyl-peptidase-like" evidence="3">
    <location>
        <begin position="161"/>
        <end position="450"/>
    </location>
</feature>
<keyword evidence="1" id="KW-0175">Coiled coil</keyword>
<dbReference type="GO" id="GO:0016787">
    <property type="term" value="F:hydrolase activity"/>
    <property type="evidence" value="ECO:0007669"/>
    <property type="project" value="UniProtKB-KW"/>
</dbReference>
<evidence type="ECO:0000259" key="3">
    <source>
        <dbReference type="Pfam" id="PF02129"/>
    </source>
</evidence>
<feature type="signal peptide" evidence="2">
    <location>
        <begin position="1"/>
        <end position="24"/>
    </location>
</feature>
<feature type="chain" id="PRO_5045990994" evidence="2">
    <location>
        <begin position="25"/>
        <end position="521"/>
    </location>
</feature>
<gene>
    <name evidence="4" type="ORF">I5L79_22835</name>
</gene>
<dbReference type="SUPFAM" id="SSF53474">
    <property type="entry name" value="alpha/beta-Hydrolases"/>
    <property type="match status" value="1"/>
</dbReference>
<proteinExistence type="predicted"/>
<dbReference type="Proteomes" id="UP000601099">
    <property type="component" value="Unassembled WGS sequence"/>
</dbReference>
<evidence type="ECO:0000313" key="4">
    <source>
        <dbReference type="EMBL" id="MBG8556401.1"/>
    </source>
</evidence>
<dbReference type="EMBL" id="JADWYK010000026">
    <property type="protein sequence ID" value="MBG8556401.1"/>
    <property type="molecule type" value="Genomic_DNA"/>
</dbReference>
<dbReference type="InterPro" id="IPR000383">
    <property type="entry name" value="Xaa-Pro-like_dom"/>
</dbReference>
<dbReference type="Gene3D" id="3.40.50.1820">
    <property type="entry name" value="alpha/beta hydrolase"/>
    <property type="match status" value="1"/>
</dbReference>
<name>A0ABS0L8K0_9BACT</name>
<accession>A0ABS0L8K0</accession>
<evidence type="ECO:0000313" key="5">
    <source>
        <dbReference type="Proteomes" id="UP000601099"/>
    </source>
</evidence>
<keyword evidence="4" id="KW-0378">Hydrolase</keyword>
<evidence type="ECO:0000256" key="1">
    <source>
        <dbReference type="SAM" id="Coils"/>
    </source>
</evidence>
<evidence type="ECO:0000256" key="2">
    <source>
        <dbReference type="SAM" id="SignalP"/>
    </source>
</evidence>
<dbReference type="PANTHER" id="PTHR43265:SF1">
    <property type="entry name" value="ESTERASE ESTD"/>
    <property type="match status" value="1"/>
</dbReference>
<dbReference type="RefSeq" id="WP_196957419.1">
    <property type="nucleotide sequence ID" value="NZ_JADWYK010000026.1"/>
</dbReference>
<keyword evidence="2" id="KW-0732">Signal</keyword>
<keyword evidence="5" id="KW-1185">Reference proteome</keyword>
<reference evidence="4 5" key="1">
    <citation type="submission" date="2020-11" db="EMBL/GenBank/DDBJ databases">
        <title>Hymenobacter sp.</title>
        <authorList>
            <person name="Kim M.K."/>
        </authorList>
    </citation>
    <scope>NUCLEOTIDE SEQUENCE [LARGE SCALE GENOMIC DNA]</scope>
    <source>
        <strain evidence="4 5">BT594</strain>
    </source>
</reference>
<dbReference type="InterPro" id="IPR053145">
    <property type="entry name" value="AB_hydrolase_Est10"/>
</dbReference>
<sequence>MKSLFACLCWGCLLSLAALQSASAQPTPAAVSPATKRLPLEGQWQGPLPVPGGKLDVRIAITELANNAYFATLDVPQQRLSRVPMEVKVQGDTVTFSSAEVGCRFVSRRQPDGPKLVGQWEQPGYKTALILQYSPLPPPPKNFKFQPPYRIEEVTITVPADGVKLSGTLTTPAGQGPFPAVVLLSDMGPQTRDAAFADYNLFGGIADYLTRHRVAVLRFDDRGVGRSAGDSRLITTPLRVQDAQAALNFLRARPLLDVTRLGLLGHGEGANVALLAAAQPLPPAFVVSLAAAGVPGREHLAYQQALGRADGQPDTAQANETRRQELQLQDIRRQAEKMRASGANSAQVETFLAQQQMRQRSAQKKQIEANLKKQQTLIDVVRQTPDNTQARAILENMLRQFYPTMAAAQVLSTAEWMTTPWYRYYLDFNPLQGLAGVRCPVLLLHGTEDVQVNPAVNLAPLEKNLKGSISLTVKRLEGLNHQFQPPMADWPLVGGQSQPVFSPVALETIHDWILPTTQTAK</sequence>
<dbReference type="PANTHER" id="PTHR43265">
    <property type="entry name" value="ESTERASE ESTD"/>
    <property type="match status" value="1"/>
</dbReference>
<organism evidence="4 5">
    <name type="scientific">Hymenobacter guriensis</name>
    <dbReference type="NCBI Taxonomy" id="2793065"/>
    <lineage>
        <taxon>Bacteria</taxon>
        <taxon>Pseudomonadati</taxon>
        <taxon>Bacteroidota</taxon>
        <taxon>Cytophagia</taxon>
        <taxon>Cytophagales</taxon>
        <taxon>Hymenobacteraceae</taxon>
        <taxon>Hymenobacter</taxon>
    </lineage>
</organism>